<reference evidence="2 3" key="1">
    <citation type="journal article" date="2016" name="Nat. Commun.">
        <title>Ectomycorrhizal ecology is imprinted in the genome of the dominant symbiotic fungus Cenococcum geophilum.</title>
        <authorList>
            <consortium name="DOE Joint Genome Institute"/>
            <person name="Peter M."/>
            <person name="Kohler A."/>
            <person name="Ohm R.A."/>
            <person name="Kuo A."/>
            <person name="Krutzmann J."/>
            <person name="Morin E."/>
            <person name="Arend M."/>
            <person name="Barry K.W."/>
            <person name="Binder M."/>
            <person name="Choi C."/>
            <person name="Clum A."/>
            <person name="Copeland A."/>
            <person name="Grisel N."/>
            <person name="Haridas S."/>
            <person name="Kipfer T."/>
            <person name="LaButti K."/>
            <person name="Lindquist E."/>
            <person name="Lipzen A."/>
            <person name="Maire R."/>
            <person name="Meier B."/>
            <person name="Mihaltcheva S."/>
            <person name="Molinier V."/>
            <person name="Murat C."/>
            <person name="Poggeler S."/>
            <person name="Quandt C.A."/>
            <person name="Sperisen C."/>
            <person name="Tritt A."/>
            <person name="Tisserant E."/>
            <person name="Crous P.W."/>
            <person name="Henrissat B."/>
            <person name="Nehls U."/>
            <person name="Egli S."/>
            <person name="Spatafora J.W."/>
            <person name="Grigoriev I.V."/>
            <person name="Martin F.M."/>
        </authorList>
    </citation>
    <scope>NUCLEOTIDE SEQUENCE [LARGE SCALE GENOMIC DNA]</scope>
    <source>
        <strain evidence="2 3">CBS 459.81</strain>
    </source>
</reference>
<accession>A0A8E2E0K1</accession>
<feature type="compositionally biased region" description="Polar residues" evidence="1">
    <location>
        <begin position="44"/>
        <end position="54"/>
    </location>
</feature>
<feature type="compositionally biased region" description="Acidic residues" evidence="1">
    <location>
        <begin position="1"/>
        <end position="34"/>
    </location>
</feature>
<dbReference type="Proteomes" id="UP000250266">
    <property type="component" value="Unassembled WGS sequence"/>
</dbReference>
<evidence type="ECO:0000313" key="3">
    <source>
        <dbReference type="Proteomes" id="UP000250266"/>
    </source>
</evidence>
<dbReference type="EMBL" id="KV745352">
    <property type="protein sequence ID" value="OCK75181.1"/>
    <property type="molecule type" value="Genomic_DNA"/>
</dbReference>
<organism evidence="2 3">
    <name type="scientific">Lepidopterella palustris CBS 459.81</name>
    <dbReference type="NCBI Taxonomy" id="1314670"/>
    <lineage>
        <taxon>Eukaryota</taxon>
        <taxon>Fungi</taxon>
        <taxon>Dikarya</taxon>
        <taxon>Ascomycota</taxon>
        <taxon>Pezizomycotina</taxon>
        <taxon>Dothideomycetes</taxon>
        <taxon>Pleosporomycetidae</taxon>
        <taxon>Mytilinidiales</taxon>
        <taxon>Argynnaceae</taxon>
        <taxon>Lepidopterella</taxon>
    </lineage>
</organism>
<sequence>ELEEEELEEEELEEEELEEEELEEEELEEEELEKEDQPVDGPSVGSSHDSSKTANGEAPPLNHLPILSWGPEPMASEANDTLLQYCLDIIDQALEELARPTRTSQSICEIKRIAHQTDLNNPFKAVSSEIEASFSEKAQNTWQNSILRTSPLTKVEHELFQESESHAKECRPCSNPLQTQYNGGQLCVEGRISAHLIHEMFFERHDAFYRRPQQYSPGIEITFPATREHRFEDLLQAIELECAQGGGDFGPFRPDDGDKVLCGACC</sequence>
<proteinExistence type="predicted"/>
<evidence type="ECO:0000313" key="2">
    <source>
        <dbReference type="EMBL" id="OCK75181.1"/>
    </source>
</evidence>
<name>A0A8E2E0K1_9PEZI</name>
<keyword evidence="3" id="KW-1185">Reference proteome</keyword>
<dbReference type="AlphaFoldDB" id="A0A8E2E0K1"/>
<feature type="non-terminal residue" evidence="2">
    <location>
        <position position="1"/>
    </location>
</feature>
<gene>
    <name evidence="2" type="ORF">K432DRAFT_466952</name>
</gene>
<evidence type="ECO:0000256" key="1">
    <source>
        <dbReference type="SAM" id="MobiDB-lite"/>
    </source>
</evidence>
<protein>
    <submittedName>
        <fullName evidence="2">Uncharacterized protein</fullName>
    </submittedName>
</protein>
<feature type="region of interest" description="Disordered" evidence="1">
    <location>
        <begin position="1"/>
        <end position="69"/>
    </location>
</feature>